<gene>
    <name evidence="1" type="ORF">LTRI10_LOCUS44691</name>
</gene>
<dbReference type="Proteomes" id="UP001497516">
    <property type="component" value="Chromosome 8"/>
</dbReference>
<protein>
    <submittedName>
        <fullName evidence="1">Uncharacterized protein</fullName>
    </submittedName>
</protein>
<evidence type="ECO:0000313" key="1">
    <source>
        <dbReference type="EMBL" id="CAL1404872.1"/>
    </source>
</evidence>
<sequence length="67" mass="7617">MPCDELKNLGCHALMMLNELRKSGRGIWKGRRGKLRDWDSPTLEDPKVNDGGDHSGKLWLSLARRLS</sequence>
<evidence type="ECO:0000313" key="2">
    <source>
        <dbReference type="Proteomes" id="UP001497516"/>
    </source>
</evidence>
<name>A0AAV2G3Y1_9ROSI</name>
<keyword evidence="2" id="KW-1185">Reference proteome</keyword>
<accession>A0AAV2G3Y1</accession>
<proteinExistence type="predicted"/>
<organism evidence="1 2">
    <name type="scientific">Linum trigynum</name>
    <dbReference type="NCBI Taxonomy" id="586398"/>
    <lineage>
        <taxon>Eukaryota</taxon>
        <taxon>Viridiplantae</taxon>
        <taxon>Streptophyta</taxon>
        <taxon>Embryophyta</taxon>
        <taxon>Tracheophyta</taxon>
        <taxon>Spermatophyta</taxon>
        <taxon>Magnoliopsida</taxon>
        <taxon>eudicotyledons</taxon>
        <taxon>Gunneridae</taxon>
        <taxon>Pentapetalae</taxon>
        <taxon>rosids</taxon>
        <taxon>fabids</taxon>
        <taxon>Malpighiales</taxon>
        <taxon>Linaceae</taxon>
        <taxon>Linum</taxon>
    </lineage>
</organism>
<reference evidence="1 2" key="1">
    <citation type="submission" date="2024-04" db="EMBL/GenBank/DDBJ databases">
        <authorList>
            <person name="Fracassetti M."/>
        </authorList>
    </citation>
    <scope>NUCLEOTIDE SEQUENCE [LARGE SCALE GENOMIC DNA]</scope>
</reference>
<dbReference type="EMBL" id="OZ034821">
    <property type="protein sequence ID" value="CAL1404872.1"/>
    <property type="molecule type" value="Genomic_DNA"/>
</dbReference>
<dbReference type="AlphaFoldDB" id="A0AAV2G3Y1"/>